<keyword evidence="11" id="KW-1185">Reference proteome</keyword>
<evidence type="ECO:0000313" key="11">
    <source>
        <dbReference type="Proteomes" id="UP000287033"/>
    </source>
</evidence>
<dbReference type="FunFam" id="1.20.1080.10:FF:000018">
    <property type="entry name" value="Aquaporin"/>
    <property type="match status" value="1"/>
</dbReference>
<dbReference type="Proteomes" id="UP000287033">
    <property type="component" value="Unassembled WGS sequence"/>
</dbReference>
<comment type="caution">
    <text evidence="10">The sequence shown here is derived from an EMBL/GenBank/DDBJ whole genome shotgun (WGS) entry which is preliminary data.</text>
</comment>
<dbReference type="InterPro" id="IPR023271">
    <property type="entry name" value="Aquaporin-like"/>
</dbReference>
<evidence type="ECO:0000256" key="3">
    <source>
        <dbReference type="ARBA" id="ARBA00022448"/>
    </source>
</evidence>
<evidence type="ECO:0000313" key="10">
    <source>
        <dbReference type="EMBL" id="GCC35497.1"/>
    </source>
</evidence>
<dbReference type="GO" id="GO:0016020">
    <property type="term" value="C:membrane"/>
    <property type="evidence" value="ECO:0007669"/>
    <property type="project" value="UniProtKB-SubCell"/>
</dbReference>
<dbReference type="GO" id="GO:0005737">
    <property type="term" value="C:cytoplasm"/>
    <property type="evidence" value="ECO:0007669"/>
    <property type="project" value="TreeGrafter"/>
</dbReference>
<dbReference type="InterPro" id="IPR051883">
    <property type="entry name" value="AQP11/12_channel"/>
</dbReference>
<comment type="subcellular location">
    <subcellularLocation>
        <location evidence="1">Membrane</location>
        <topology evidence="1">Multi-pass membrane protein</topology>
    </subcellularLocation>
</comment>
<feature type="compositionally biased region" description="Basic and acidic residues" evidence="9">
    <location>
        <begin position="282"/>
        <end position="295"/>
    </location>
</feature>
<dbReference type="OrthoDB" id="1580043at2759"/>
<keyword evidence="4 8" id="KW-0812">Transmembrane</keyword>
<evidence type="ECO:0000256" key="4">
    <source>
        <dbReference type="ARBA" id="ARBA00022692"/>
    </source>
</evidence>
<dbReference type="EMBL" id="BEZZ01000710">
    <property type="protein sequence ID" value="GCC35497.1"/>
    <property type="molecule type" value="Genomic_DNA"/>
</dbReference>
<gene>
    <name evidence="10" type="ORF">chiPu_0013982</name>
</gene>
<dbReference type="GO" id="GO:0015267">
    <property type="term" value="F:channel activity"/>
    <property type="evidence" value="ECO:0007669"/>
    <property type="project" value="TreeGrafter"/>
</dbReference>
<evidence type="ECO:0000256" key="6">
    <source>
        <dbReference type="ARBA" id="ARBA00022989"/>
    </source>
</evidence>
<keyword evidence="3" id="KW-0813">Transport</keyword>
<dbReference type="PANTHER" id="PTHR21191">
    <property type="entry name" value="AQUAPORIN"/>
    <property type="match status" value="1"/>
</dbReference>
<dbReference type="InterPro" id="IPR016697">
    <property type="entry name" value="Aquaporin_11/12"/>
</dbReference>
<organism evidence="10 11">
    <name type="scientific">Chiloscyllium punctatum</name>
    <name type="common">Brownbanded bambooshark</name>
    <name type="synonym">Hemiscyllium punctatum</name>
    <dbReference type="NCBI Taxonomy" id="137246"/>
    <lineage>
        <taxon>Eukaryota</taxon>
        <taxon>Metazoa</taxon>
        <taxon>Chordata</taxon>
        <taxon>Craniata</taxon>
        <taxon>Vertebrata</taxon>
        <taxon>Chondrichthyes</taxon>
        <taxon>Elasmobranchii</taxon>
        <taxon>Galeomorphii</taxon>
        <taxon>Galeoidea</taxon>
        <taxon>Orectolobiformes</taxon>
        <taxon>Hemiscylliidae</taxon>
        <taxon>Chiloscyllium</taxon>
    </lineage>
</organism>
<evidence type="ECO:0000256" key="2">
    <source>
        <dbReference type="ARBA" id="ARBA00005900"/>
    </source>
</evidence>
<feature type="region of interest" description="Disordered" evidence="9">
    <location>
        <begin position="274"/>
        <end position="301"/>
    </location>
</feature>
<accession>A0A401SYL5</accession>
<evidence type="ECO:0000256" key="5">
    <source>
        <dbReference type="ARBA" id="ARBA00022737"/>
    </source>
</evidence>
<evidence type="ECO:0000256" key="8">
    <source>
        <dbReference type="PIRNR" id="PIRNR017529"/>
    </source>
</evidence>
<evidence type="ECO:0000256" key="7">
    <source>
        <dbReference type="ARBA" id="ARBA00023136"/>
    </source>
</evidence>
<sequence length="301" mass="33290">MAGLNVSFGYFFGVVAFCEVIRRTSKKLLPFWFYSNVLVELLACLQQAACWFELRMLVIIGPWGGGFGMDVVMTLLFLLTSVHEATCDRAEANPLVTAQGFLRSNSLAVASIVKILAQFAGMELASTGVKRYWSWELTDFHLIQNMMARDCSSALETSVGQGACVEAACAFLFHLVLMKFEGAALGYRILSKALTITALVHVAGPYTTGLFNPALAFSTTFHCSGNTLSEYMVVYWLSPFIATILAIFLFSGNIPRLFCKNLLYTQRTKYRIPKGNSAQDQDENKSVSNQKKETLGRGAQR</sequence>
<feature type="transmembrane region" description="Helical" evidence="8">
    <location>
        <begin position="189"/>
        <end position="211"/>
    </location>
</feature>
<keyword evidence="5" id="KW-0677">Repeat</keyword>
<dbReference type="SUPFAM" id="SSF81338">
    <property type="entry name" value="Aquaporin-like"/>
    <property type="match status" value="1"/>
</dbReference>
<feature type="transmembrane region" description="Helical" evidence="8">
    <location>
        <begin position="33"/>
        <end position="54"/>
    </location>
</feature>
<dbReference type="PIRSF" id="PIRSF017529">
    <property type="entry name" value="Aquaporin_11/12"/>
    <property type="match status" value="1"/>
</dbReference>
<evidence type="ECO:0000256" key="9">
    <source>
        <dbReference type="SAM" id="MobiDB-lite"/>
    </source>
</evidence>
<dbReference type="PANTHER" id="PTHR21191:SF8">
    <property type="entry name" value="AQUAPORIN-12A-RELATED"/>
    <property type="match status" value="1"/>
</dbReference>
<proteinExistence type="inferred from homology"/>
<feature type="transmembrane region" description="Helical" evidence="8">
    <location>
        <begin position="231"/>
        <end position="250"/>
    </location>
</feature>
<comment type="similarity">
    <text evidence="2">Belongs to the MIP/aquaporin (TC 1.A.8) family. AQP11/AQP12 subfamily.</text>
</comment>
<evidence type="ECO:0000256" key="1">
    <source>
        <dbReference type="ARBA" id="ARBA00004141"/>
    </source>
</evidence>
<keyword evidence="7 8" id="KW-0472">Membrane</keyword>
<feature type="transmembrane region" description="Helical" evidence="8">
    <location>
        <begin position="6"/>
        <end position="21"/>
    </location>
</feature>
<dbReference type="Gene3D" id="1.20.1080.10">
    <property type="entry name" value="Glycerol uptake facilitator protein"/>
    <property type="match status" value="1"/>
</dbReference>
<dbReference type="AlphaFoldDB" id="A0A401SYL5"/>
<dbReference type="InterPro" id="IPR023265">
    <property type="entry name" value="Aquaporin_12"/>
</dbReference>
<feature type="transmembrane region" description="Helical" evidence="8">
    <location>
        <begin position="60"/>
        <end position="79"/>
    </location>
</feature>
<protein>
    <recommendedName>
        <fullName evidence="8">Aquaporin</fullName>
    </recommendedName>
</protein>
<keyword evidence="6 8" id="KW-1133">Transmembrane helix</keyword>
<dbReference type="PRINTS" id="PR02025">
    <property type="entry name" value="AQUAPORIN12"/>
</dbReference>
<reference evidence="10 11" key="1">
    <citation type="journal article" date="2018" name="Nat. Ecol. Evol.">
        <title>Shark genomes provide insights into elasmobranch evolution and the origin of vertebrates.</title>
        <authorList>
            <person name="Hara Y"/>
            <person name="Yamaguchi K"/>
            <person name="Onimaru K"/>
            <person name="Kadota M"/>
            <person name="Koyanagi M"/>
            <person name="Keeley SD"/>
            <person name="Tatsumi K"/>
            <person name="Tanaka K"/>
            <person name="Motone F"/>
            <person name="Kageyama Y"/>
            <person name="Nozu R"/>
            <person name="Adachi N"/>
            <person name="Nishimura O"/>
            <person name="Nakagawa R"/>
            <person name="Tanegashima C"/>
            <person name="Kiyatake I"/>
            <person name="Matsumoto R"/>
            <person name="Murakumo K"/>
            <person name="Nishida K"/>
            <person name="Terakita A"/>
            <person name="Kuratani S"/>
            <person name="Sato K"/>
            <person name="Hyodo S Kuraku.S."/>
        </authorList>
    </citation>
    <scope>NUCLEOTIDE SEQUENCE [LARGE SCALE GENOMIC DNA]</scope>
</reference>
<dbReference type="OMA" id="MIKNLMA"/>
<name>A0A401SYL5_CHIPU</name>